<protein>
    <submittedName>
        <fullName evidence="1">DUF3293 domain-containing protein</fullName>
    </submittedName>
</protein>
<gene>
    <name evidence="1" type="ORF">D5R81_02910</name>
</gene>
<dbReference type="InterPro" id="IPR021710">
    <property type="entry name" value="DUF3293"/>
</dbReference>
<evidence type="ECO:0000313" key="2">
    <source>
        <dbReference type="Proteomes" id="UP000273022"/>
    </source>
</evidence>
<dbReference type="EMBL" id="QYYH01000011">
    <property type="protein sequence ID" value="RJY18999.1"/>
    <property type="molecule type" value="Genomic_DNA"/>
</dbReference>
<accession>A0A3A6U0J6</accession>
<evidence type="ECO:0000313" key="1">
    <source>
        <dbReference type="EMBL" id="RJY18999.1"/>
    </source>
</evidence>
<dbReference type="AlphaFoldDB" id="A0A3A6U0J6"/>
<dbReference type="RefSeq" id="WP_121852160.1">
    <property type="nucleotide sequence ID" value="NZ_CP037952.1"/>
</dbReference>
<reference evidence="1 2" key="1">
    <citation type="submission" date="2018-09" db="EMBL/GenBank/DDBJ databases">
        <title>Phylogeny of the Shewanellaceae, and recommendation for two new genera, Pseudoshewanella and Parashewanella.</title>
        <authorList>
            <person name="Wang G."/>
        </authorList>
    </citation>
    <scope>NUCLEOTIDE SEQUENCE [LARGE SCALE GENOMIC DNA]</scope>
    <source>
        <strain evidence="1 2">KCTC 22492</strain>
    </source>
</reference>
<keyword evidence="2" id="KW-1185">Reference proteome</keyword>
<sequence length="148" mass="17025">MTHEFDDLWRSYQTTQFLLTQPFANHLSFAIITACNPQGQQLNQSQNRLKDKQLLKEIEQLRCPYRAVLGADKDLSYFEKSWAIFIDKGQAIKLGEQFVQNAIYYVNQGKLTLIPVLLSANEIDLGAFHLRSNLVSDFPDVLTYSKHS</sequence>
<name>A0A3A6U0J6_9GAMM</name>
<dbReference type="Pfam" id="PF11697">
    <property type="entry name" value="DUF3293"/>
    <property type="match status" value="1"/>
</dbReference>
<organism evidence="1 2">
    <name type="scientific">Parashewanella spongiae</name>
    <dbReference type="NCBI Taxonomy" id="342950"/>
    <lineage>
        <taxon>Bacteria</taxon>
        <taxon>Pseudomonadati</taxon>
        <taxon>Pseudomonadota</taxon>
        <taxon>Gammaproteobacteria</taxon>
        <taxon>Alteromonadales</taxon>
        <taxon>Shewanellaceae</taxon>
        <taxon>Parashewanella</taxon>
    </lineage>
</organism>
<comment type="caution">
    <text evidence="1">The sequence shown here is derived from an EMBL/GenBank/DDBJ whole genome shotgun (WGS) entry which is preliminary data.</text>
</comment>
<dbReference type="Proteomes" id="UP000273022">
    <property type="component" value="Unassembled WGS sequence"/>
</dbReference>
<proteinExistence type="predicted"/>
<dbReference type="OrthoDB" id="5604578at2"/>